<dbReference type="AlphaFoldDB" id="A0A1F8H4L4"/>
<name>A0A1F8H4L4_9BACT</name>
<organism evidence="2 3">
    <name type="scientific">Candidatus Yanofskybacteria bacterium RIFCSPLOWO2_02_FULL_45_10</name>
    <dbReference type="NCBI Taxonomy" id="1802706"/>
    <lineage>
        <taxon>Bacteria</taxon>
        <taxon>Candidatus Yanofskyibacteriota</taxon>
    </lineage>
</organism>
<dbReference type="InterPro" id="IPR035451">
    <property type="entry name" value="Ada-like_dom_sf"/>
</dbReference>
<keyword evidence="1" id="KW-0472">Membrane</keyword>
<dbReference type="Proteomes" id="UP000177494">
    <property type="component" value="Unassembled WGS sequence"/>
</dbReference>
<reference evidence="2 3" key="1">
    <citation type="journal article" date="2016" name="Nat. Commun.">
        <title>Thousands of microbial genomes shed light on interconnected biogeochemical processes in an aquifer system.</title>
        <authorList>
            <person name="Anantharaman K."/>
            <person name="Brown C.T."/>
            <person name="Hug L.A."/>
            <person name="Sharon I."/>
            <person name="Castelle C.J."/>
            <person name="Probst A.J."/>
            <person name="Thomas B.C."/>
            <person name="Singh A."/>
            <person name="Wilkins M.J."/>
            <person name="Karaoz U."/>
            <person name="Brodie E.L."/>
            <person name="Williams K.H."/>
            <person name="Hubbard S.S."/>
            <person name="Banfield J.F."/>
        </authorList>
    </citation>
    <scope>NUCLEOTIDE SEQUENCE [LARGE SCALE GENOMIC DNA]</scope>
</reference>
<keyword evidence="1" id="KW-1133">Transmembrane helix</keyword>
<protein>
    <recommendedName>
        <fullName evidence="4">Ada DNA repair metal-binding domain-containing protein</fullName>
    </recommendedName>
</protein>
<feature type="transmembrane region" description="Helical" evidence="1">
    <location>
        <begin position="20"/>
        <end position="39"/>
    </location>
</feature>
<dbReference type="SUPFAM" id="SSF57884">
    <property type="entry name" value="Ada DNA repair protein, N-terminal domain (N-Ada 10)"/>
    <property type="match status" value="1"/>
</dbReference>
<evidence type="ECO:0000313" key="2">
    <source>
        <dbReference type="EMBL" id="OGN32535.1"/>
    </source>
</evidence>
<accession>A0A1F8H4L4</accession>
<comment type="caution">
    <text evidence="2">The sequence shown here is derived from an EMBL/GenBank/DDBJ whole genome shotgun (WGS) entry which is preliminary data.</text>
</comment>
<dbReference type="Gene3D" id="3.40.10.10">
    <property type="entry name" value="DNA Methylphosphotriester Repair Domain"/>
    <property type="match status" value="1"/>
</dbReference>
<dbReference type="EMBL" id="MGKU01000017">
    <property type="protein sequence ID" value="OGN32535.1"/>
    <property type="molecule type" value="Genomic_DNA"/>
</dbReference>
<proteinExistence type="predicted"/>
<evidence type="ECO:0000313" key="3">
    <source>
        <dbReference type="Proteomes" id="UP000177494"/>
    </source>
</evidence>
<gene>
    <name evidence="2" type="ORF">A3I32_00540</name>
</gene>
<evidence type="ECO:0000256" key="1">
    <source>
        <dbReference type="SAM" id="Phobius"/>
    </source>
</evidence>
<evidence type="ECO:0008006" key="4">
    <source>
        <dbReference type="Google" id="ProtNLM"/>
    </source>
</evidence>
<dbReference type="STRING" id="1802706.A3I32_00540"/>
<sequence>MSKIGDISTKLLNIVKTHQVDLGIALAVVLVSIISFQGGKAYMLSQISHSVKIDSAPASDVFNTANTIGNTQSANISSGGGSSDHLDFRVVVSKSSTTKKYHFLWCAGANQISETNKIYFNSDKEAITAGYTLAGNCKK</sequence>
<keyword evidence="1" id="KW-0812">Transmembrane</keyword>